<evidence type="ECO:0000256" key="3">
    <source>
        <dbReference type="ARBA" id="ARBA00022475"/>
    </source>
</evidence>
<dbReference type="KEGG" id="tsin:OXH18_20075"/>
<protein>
    <submittedName>
        <fullName evidence="8">Oligosaccharide flippase family protein</fullName>
    </submittedName>
</protein>
<dbReference type="GO" id="GO:0005886">
    <property type="term" value="C:plasma membrane"/>
    <property type="evidence" value="ECO:0007669"/>
    <property type="project" value="UniProtKB-SubCell"/>
</dbReference>
<feature type="transmembrane region" description="Helical" evidence="7">
    <location>
        <begin position="88"/>
        <end position="109"/>
    </location>
</feature>
<accession>A0A9E9C7P9</accession>
<feature type="transmembrane region" description="Helical" evidence="7">
    <location>
        <begin position="41"/>
        <end position="68"/>
    </location>
</feature>
<proteinExistence type="inferred from homology"/>
<comment type="subcellular location">
    <subcellularLocation>
        <location evidence="1">Cell membrane</location>
        <topology evidence="1">Multi-pass membrane protein</topology>
    </subcellularLocation>
</comment>
<evidence type="ECO:0000256" key="2">
    <source>
        <dbReference type="ARBA" id="ARBA00007430"/>
    </source>
</evidence>
<dbReference type="Proteomes" id="UP001163152">
    <property type="component" value="Chromosome"/>
</dbReference>
<comment type="similarity">
    <text evidence="2">Belongs to the polysaccharide synthase family.</text>
</comment>
<evidence type="ECO:0000256" key="6">
    <source>
        <dbReference type="ARBA" id="ARBA00023136"/>
    </source>
</evidence>
<feature type="transmembrane region" description="Helical" evidence="7">
    <location>
        <begin position="12"/>
        <end position="29"/>
    </location>
</feature>
<dbReference type="Pfam" id="PF13440">
    <property type="entry name" value="Polysacc_synt_3"/>
    <property type="match status" value="1"/>
</dbReference>
<reference evidence="8" key="1">
    <citation type="submission" date="2022-12" db="EMBL/GenBank/DDBJ databases">
        <title>Polyphasic identification of a Novel Hot-Spring Cyanobacterium Ocullathermofonsia sinensis gen nov. sp. nov. and Genomic Insights on its Adaptations to the Thermal Habitat.</title>
        <authorList>
            <person name="Daroch M."/>
            <person name="Tang J."/>
            <person name="Jiang Y."/>
        </authorList>
    </citation>
    <scope>NUCLEOTIDE SEQUENCE</scope>
    <source>
        <strain evidence="8">PKUAC-SCTA174</strain>
    </source>
</reference>
<keyword evidence="5 7" id="KW-1133">Transmembrane helix</keyword>
<keyword evidence="4 7" id="KW-0812">Transmembrane</keyword>
<feature type="transmembrane region" description="Helical" evidence="7">
    <location>
        <begin position="416"/>
        <end position="436"/>
    </location>
</feature>
<feature type="transmembrane region" description="Helical" evidence="7">
    <location>
        <begin position="148"/>
        <end position="167"/>
    </location>
</feature>
<dbReference type="EMBL" id="CP113797">
    <property type="protein sequence ID" value="WAL59448.1"/>
    <property type="molecule type" value="Genomic_DNA"/>
</dbReference>
<dbReference type="AlphaFoldDB" id="A0A9E9C7P9"/>
<evidence type="ECO:0000256" key="7">
    <source>
        <dbReference type="SAM" id="Phobius"/>
    </source>
</evidence>
<gene>
    <name evidence="8" type="ORF">OXH18_20075</name>
</gene>
<evidence type="ECO:0000313" key="8">
    <source>
        <dbReference type="EMBL" id="WAL59448.1"/>
    </source>
</evidence>
<dbReference type="InterPro" id="IPR050833">
    <property type="entry name" value="Poly_Biosynth_Transport"/>
</dbReference>
<dbReference type="PANTHER" id="PTHR30250">
    <property type="entry name" value="PST FAMILY PREDICTED COLANIC ACID TRANSPORTER"/>
    <property type="match status" value="1"/>
</dbReference>
<name>A0A9E9C7P9_9CYAN</name>
<evidence type="ECO:0000313" key="9">
    <source>
        <dbReference type="Proteomes" id="UP001163152"/>
    </source>
</evidence>
<organism evidence="8 9">
    <name type="scientific">Thermocoleostomius sinensis A174</name>
    <dbReference type="NCBI Taxonomy" id="2016057"/>
    <lineage>
        <taxon>Bacteria</taxon>
        <taxon>Bacillati</taxon>
        <taxon>Cyanobacteriota</taxon>
        <taxon>Cyanophyceae</taxon>
        <taxon>Oculatellales</taxon>
        <taxon>Oculatellaceae</taxon>
        <taxon>Thermocoleostomius</taxon>
    </lineage>
</organism>
<evidence type="ECO:0000256" key="4">
    <source>
        <dbReference type="ARBA" id="ARBA00022692"/>
    </source>
</evidence>
<evidence type="ECO:0000256" key="5">
    <source>
        <dbReference type="ARBA" id="ARBA00022989"/>
    </source>
</evidence>
<keyword evidence="6 7" id="KW-0472">Membrane</keyword>
<keyword evidence="3" id="KW-1003">Cell membrane</keyword>
<dbReference type="PANTHER" id="PTHR30250:SF10">
    <property type="entry name" value="LIPOPOLYSACCHARIDE BIOSYNTHESIS PROTEIN WZXC"/>
    <property type="match status" value="1"/>
</dbReference>
<feature type="transmembrane region" description="Helical" evidence="7">
    <location>
        <begin position="324"/>
        <end position="342"/>
    </location>
</feature>
<feature type="transmembrane region" description="Helical" evidence="7">
    <location>
        <begin position="115"/>
        <end position="136"/>
    </location>
</feature>
<feature type="transmembrane region" description="Helical" evidence="7">
    <location>
        <begin position="173"/>
        <end position="194"/>
    </location>
</feature>
<keyword evidence="9" id="KW-1185">Reference proteome</keyword>
<feature type="transmembrane region" description="Helical" evidence="7">
    <location>
        <begin position="295"/>
        <end position="318"/>
    </location>
</feature>
<dbReference type="RefSeq" id="WP_268609243.1">
    <property type="nucleotide sequence ID" value="NZ_CP113797.1"/>
</dbReference>
<evidence type="ECO:0000256" key="1">
    <source>
        <dbReference type="ARBA" id="ARBA00004651"/>
    </source>
</evidence>
<sequence>MSNLKKRAVQGLVWTLVGYGGGQVLRLGGNLILTRLLFPEFFGLMALVNIFIMGLALFSDVGIGVSIIQNKRGEEPDFANTAWTIQVIRGFGLWLVCLLMAAPMAQFYNEPQLQWLIPVVGLTTVIGGFNSTAFYLMERNLAVRQLTLMELVTQIIQLVVMVIWAYFDASVWSLAVGSLVSTAIKTIWSFYLIPGYSNRFTWEKSAARELFSIGRWIFVSTAFTFLAEQADRLLLGKLFSLELLGVYGIALMLSDVPRSIAISLGGKVIFPAVSMLIDLPRYELRSKLLRNRKPLLLGLTAMMMLLISFGDYLIYLLYDERYEDAAWMLPILALGIWPRLLCSTVEASLTALGKVHYTAIGNFTRMAFTIVGILVGFAWLGNLGAVLAVALNDLFYYAVVTYGLHREKIGCLTQDIQATGLLFAGLVFLALGRVLFGLSLPLQGVA</sequence>